<dbReference type="AlphaFoldDB" id="A0A916XDN4"/>
<keyword evidence="1" id="KW-0488">Methylation</keyword>
<keyword evidence="8" id="KW-1185">Reference proteome</keyword>
<dbReference type="PANTHER" id="PTHR43531:SF14">
    <property type="entry name" value="METHYL-ACCEPTING CHEMOTAXIS PROTEIN I-RELATED"/>
    <property type="match status" value="1"/>
</dbReference>
<dbReference type="GO" id="GO:0005886">
    <property type="term" value="C:plasma membrane"/>
    <property type="evidence" value="ECO:0007669"/>
    <property type="project" value="TreeGrafter"/>
</dbReference>
<sequence>MKFSNIKIGSRLAIAFGLLTVLMLGISAIGINRLSSNAESTKRIVFDRYAKVAMVNEIKSRANIGARALTAAVLAPNEQSRQQALQMLAESSKANTAAYDKLKNAIVSEEGKALLKTQLDAREKYSAVRNKAIKLLNEGNKEEAATVVLKDISDLQADYFAQVDKMVAFQEERMSADSDEGLAQANMAETLMIVLSGISVLLAVSTGVFITRSITRPINNAVDLAEAVANGDLTRQIEITSTDETGRLLGALKRMNNSLQSIVSQVRAGTDTIATASSQIAAGNLDLSSRTEEQASSLEETASAMEELTSTVKQNADNARQASQLAASASQVAVSGGKVVGQVIDTMGSINDSSKKIVDIISVIDGIAFQTNILALNAAVEAARAGEQGRGFAVVASEVRNLAQRSASAAKEIKTLISDSVDKVDTGSKLVEQAGQTMDEVVASVQRVTDVVSEISAASQEQSTGIEQVNLAIAQMDEVTQQNAALVEEAAAASQSMQDQAANLVEVVSIFKVDATAGKTAAHRPQVVSSAAMRYTPETAQLKSKPAARAAISRY</sequence>
<dbReference type="Pfam" id="PF00672">
    <property type="entry name" value="HAMP"/>
    <property type="match status" value="1"/>
</dbReference>
<evidence type="ECO:0000313" key="8">
    <source>
        <dbReference type="Proteomes" id="UP000637423"/>
    </source>
</evidence>
<dbReference type="Proteomes" id="UP000637423">
    <property type="component" value="Unassembled WGS sequence"/>
</dbReference>
<dbReference type="InterPro" id="IPR047347">
    <property type="entry name" value="YvaQ-like_sensor"/>
</dbReference>
<dbReference type="CDD" id="cd06225">
    <property type="entry name" value="HAMP"/>
    <property type="match status" value="1"/>
</dbReference>
<dbReference type="PANTHER" id="PTHR43531">
    <property type="entry name" value="PROTEIN ICFG"/>
    <property type="match status" value="1"/>
</dbReference>
<dbReference type="InterPro" id="IPR004089">
    <property type="entry name" value="MCPsignal_dom"/>
</dbReference>
<dbReference type="InterPro" id="IPR051310">
    <property type="entry name" value="MCP_chemotaxis"/>
</dbReference>
<accession>A0A916XDN4</accession>
<dbReference type="FunFam" id="1.10.287.950:FF:000002">
    <property type="entry name" value="Methyl-accepting chemotaxis protein"/>
    <property type="match status" value="1"/>
</dbReference>
<keyword evidence="3" id="KW-0807">Transducer</keyword>
<dbReference type="SUPFAM" id="SSF58104">
    <property type="entry name" value="Methyl-accepting chemotaxis protein (MCP) signaling domain"/>
    <property type="match status" value="1"/>
</dbReference>
<evidence type="ECO:0000256" key="2">
    <source>
        <dbReference type="ARBA" id="ARBA00029447"/>
    </source>
</evidence>
<dbReference type="InterPro" id="IPR003660">
    <property type="entry name" value="HAMP_dom"/>
</dbReference>
<dbReference type="InterPro" id="IPR024478">
    <property type="entry name" value="HlyB_4HB_MCP"/>
</dbReference>
<dbReference type="InterPro" id="IPR004090">
    <property type="entry name" value="Chemotax_Me-accpt_rcpt"/>
</dbReference>
<evidence type="ECO:0000256" key="3">
    <source>
        <dbReference type="PROSITE-ProRule" id="PRU00284"/>
    </source>
</evidence>
<dbReference type="SMART" id="SM00283">
    <property type="entry name" value="MA"/>
    <property type="match status" value="1"/>
</dbReference>
<dbReference type="PROSITE" id="PS50111">
    <property type="entry name" value="CHEMOTAXIS_TRANSDUC_2"/>
    <property type="match status" value="1"/>
</dbReference>
<evidence type="ECO:0000259" key="6">
    <source>
        <dbReference type="PROSITE" id="PS50885"/>
    </source>
</evidence>
<protein>
    <submittedName>
        <fullName evidence="7">Methyl-accepting chemotaxis protein</fullName>
    </submittedName>
</protein>
<keyword evidence="4" id="KW-0175">Coiled coil</keyword>
<organism evidence="7 8">
    <name type="scientific">Undibacterium terreum</name>
    <dbReference type="NCBI Taxonomy" id="1224302"/>
    <lineage>
        <taxon>Bacteria</taxon>
        <taxon>Pseudomonadati</taxon>
        <taxon>Pseudomonadota</taxon>
        <taxon>Betaproteobacteria</taxon>
        <taxon>Burkholderiales</taxon>
        <taxon>Oxalobacteraceae</taxon>
        <taxon>Undibacterium</taxon>
    </lineage>
</organism>
<dbReference type="Pfam" id="PF00015">
    <property type="entry name" value="MCPsignal"/>
    <property type="match status" value="1"/>
</dbReference>
<evidence type="ECO:0000256" key="1">
    <source>
        <dbReference type="ARBA" id="ARBA00022481"/>
    </source>
</evidence>
<dbReference type="CDD" id="cd11386">
    <property type="entry name" value="MCP_signal"/>
    <property type="match status" value="1"/>
</dbReference>
<dbReference type="CDD" id="cd19411">
    <property type="entry name" value="MCP2201-like_sensor"/>
    <property type="match status" value="1"/>
</dbReference>
<feature type="domain" description="Methyl-accepting transducer" evidence="5">
    <location>
        <begin position="269"/>
        <end position="498"/>
    </location>
</feature>
<dbReference type="GO" id="GO:0006935">
    <property type="term" value="P:chemotaxis"/>
    <property type="evidence" value="ECO:0007669"/>
    <property type="project" value="InterPro"/>
</dbReference>
<dbReference type="PRINTS" id="PR00260">
    <property type="entry name" value="CHEMTRNSDUCR"/>
</dbReference>
<evidence type="ECO:0000259" key="5">
    <source>
        <dbReference type="PROSITE" id="PS50111"/>
    </source>
</evidence>
<name>A0A916XDN4_9BURK</name>
<proteinExistence type="inferred from homology"/>
<dbReference type="EMBL" id="BMED01000001">
    <property type="protein sequence ID" value="GGC62979.1"/>
    <property type="molecule type" value="Genomic_DNA"/>
</dbReference>
<evidence type="ECO:0000313" key="7">
    <source>
        <dbReference type="EMBL" id="GGC62979.1"/>
    </source>
</evidence>
<comment type="caution">
    <text evidence="7">The sequence shown here is derived from an EMBL/GenBank/DDBJ whole genome shotgun (WGS) entry which is preliminary data.</text>
</comment>
<dbReference type="PROSITE" id="PS50885">
    <property type="entry name" value="HAMP"/>
    <property type="match status" value="1"/>
</dbReference>
<dbReference type="SMART" id="SM00304">
    <property type="entry name" value="HAMP"/>
    <property type="match status" value="1"/>
</dbReference>
<dbReference type="GO" id="GO:0004888">
    <property type="term" value="F:transmembrane signaling receptor activity"/>
    <property type="evidence" value="ECO:0007669"/>
    <property type="project" value="InterPro"/>
</dbReference>
<evidence type="ECO:0000256" key="4">
    <source>
        <dbReference type="SAM" id="Coils"/>
    </source>
</evidence>
<dbReference type="Gene3D" id="1.10.287.950">
    <property type="entry name" value="Methyl-accepting chemotaxis protein"/>
    <property type="match status" value="1"/>
</dbReference>
<reference evidence="7" key="2">
    <citation type="submission" date="2020-09" db="EMBL/GenBank/DDBJ databases">
        <authorList>
            <person name="Sun Q."/>
            <person name="Zhou Y."/>
        </authorList>
    </citation>
    <scope>NUCLEOTIDE SEQUENCE</scope>
    <source>
        <strain evidence="7">CGMCC 1.10998</strain>
    </source>
</reference>
<dbReference type="Pfam" id="PF12729">
    <property type="entry name" value="4HB_MCP_1"/>
    <property type="match status" value="1"/>
</dbReference>
<reference evidence="7" key="1">
    <citation type="journal article" date="2014" name="Int. J. Syst. Evol. Microbiol.">
        <title>Complete genome sequence of Corynebacterium casei LMG S-19264T (=DSM 44701T), isolated from a smear-ripened cheese.</title>
        <authorList>
            <consortium name="US DOE Joint Genome Institute (JGI-PGF)"/>
            <person name="Walter F."/>
            <person name="Albersmeier A."/>
            <person name="Kalinowski J."/>
            <person name="Ruckert C."/>
        </authorList>
    </citation>
    <scope>NUCLEOTIDE SEQUENCE</scope>
    <source>
        <strain evidence="7">CGMCC 1.10998</strain>
    </source>
</reference>
<dbReference type="RefSeq" id="WP_188564613.1">
    <property type="nucleotide sequence ID" value="NZ_BMED01000001.1"/>
</dbReference>
<dbReference type="GO" id="GO:0007165">
    <property type="term" value="P:signal transduction"/>
    <property type="evidence" value="ECO:0007669"/>
    <property type="project" value="UniProtKB-KW"/>
</dbReference>
<gene>
    <name evidence="7" type="ORF">GCM10011396_07440</name>
</gene>
<feature type="coiled-coil region" evidence="4">
    <location>
        <begin position="469"/>
        <end position="496"/>
    </location>
</feature>
<comment type="similarity">
    <text evidence="2">Belongs to the methyl-accepting chemotaxis (MCP) protein family.</text>
</comment>
<feature type="domain" description="HAMP" evidence="6">
    <location>
        <begin position="212"/>
        <end position="264"/>
    </location>
</feature>